<gene>
    <name evidence="1" type="ORF">F8M41_002326</name>
</gene>
<protein>
    <submittedName>
        <fullName evidence="1">BTB-domain-containing protein</fullName>
    </submittedName>
</protein>
<evidence type="ECO:0000313" key="1">
    <source>
        <dbReference type="EMBL" id="KAF0560325.1"/>
    </source>
</evidence>
<sequence>MNSYIYTGTFSNNNDVSLFDIFIAADEIGLFENSQQVEKCLLGTESAWKFPNDLITLFKYDIFTNLQEIALNFMRNQALRYLKQGKFLKALEVYEETLKYCASSTENHESASKWDFSNYKCGSEELNELSKKEEKY</sequence>
<comment type="caution">
    <text evidence="1">The sequence shown here is derived from an EMBL/GenBank/DDBJ whole genome shotgun (WGS) entry which is preliminary data.</text>
</comment>
<dbReference type="EMBL" id="WTPW01000013">
    <property type="protein sequence ID" value="KAF0560325.1"/>
    <property type="molecule type" value="Genomic_DNA"/>
</dbReference>
<evidence type="ECO:0000313" key="2">
    <source>
        <dbReference type="Proteomes" id="UP000439903"/>
    </source>
</evidence>
<organism evidence="1 2">
    <name type="scientific">Gigaspora margarita</name>
    <dbReference type="NCBI Taxonomy" id="4874"/>
    <lineage>
        <taxon>Eukaryota</taxon>
        <taxon>Fungi</taxon>
        <taxon>Fungi incertae sedis</taxon>
        <taxon>Mucoromycota</taxon>
        <taxon>Glomeromycotina</taxon>
        <taxon>Glomeromycetes</taxon>
        <taxon>Diversisporales</taxon>
        <taxon>Gigasporaceae</taxon>
        <taxon>Gigaspora</taxon>
    </lineage>
</organism>
<reference evidence="1 2" key="1">
    <citation type="journal article" date="2019" name="Environ. Microbiol.">
        <title>At the nexus of three kingdoms: the genome of the mycorrhizal fungus Gigaspora margarita provides insights into plant, endobacterial and fungal interactions.</title>
        <authorList>
            <person name="Venice F."/>
            <person name="Ghignone S."/>
            <person name="Salvioli di Fossalunga A."/>
            <person name="Amselem J."/>
            <person name="Novero M."/>
            <person name="Xianan X."/>
            <person name="Sedzielewska Toro K."/>
            <person name="Morin E."/>
            <person name="Lipzen A."/>
            <person name="Grigoriev I.V."/>
            <person name="Henrissat B."/>
            <person name="Martin F.M."/>
            <person name="Bonfante P."/>
        </authorList>
    </citation>
    <scope>NUCLEOTIDE SEQUENCE [LARGE SCALE GENOMIC DNA]</scope>
    <source>
        <strain evidence="1 2">BEG34</strain>
    </source>
</reference>
<dbReference type="Proteomes" id="UP000439903">
    <property type="component" value="Unassembled WGS sequence"/>
</dbReference>
<dbReference type="AlphaFoldDB" id="A0A8H4B4Y4"/>
<accession>A0A8H4B4Y4</accession>
<dbReference type="OrthoDB" id="408604at2759"/>
<proteinExistence type="predicted"/>
<keyword evidence="2" id="KW-1185">Reference proteome</keyword>
<name>A0A8H4B4Y4_GIGMA</name>